<evidence type="ECO:0000256" key="4">
    <source>
        <dbReference type="ARBA" id="ARBA00022989"/>
    </source>
</evidence>
<feature type="transmembrane region" description="Helical" evidence="7">
    <location>
        <begin position="172"/>
        <end position="191"/>
    </location>
</feature>
<reference evidence="8" key="1">
    <citation type="submission" date="2014-05" db="EMBL/GenBank/DDBJ databases">
        <title>The transcriptome of the halophilic microalga Tetraselmis sp. GSL018 isolated from the Great Salt Lake, Utah.</title>
        <authorList>
            <person name="Jinkerson R.E."/>
            <person name="D'Adamo S."/>
            <person name="Posewitz M.C."/>
        </authorList>
    </citation>
    <scope>NUCLEOTIDE SEQUENCE</scope>
    <source>
        <strain evidence="8">GSL018</strain>
    </source>
</reference>
<proteinExistence type="inferred from homology"/>
<dbReference type="Gene3D" id="1.10.10.1740">
    <property type="entry name" value="Transmembrane protein 14-like"/>
    <property type="match status" value="1"/>
</dbReference>
<evidence type="ECO:0000313" key="8">
    <source>
        <dbReference type="EMBL" id="JAC65380.1"/>
    </source>
</evidence>
<feature type="transmembrane region" description="Helical" evidence="7">
    <location>
        <begin position="145"/>
        <end position="165"/>
    </location>
</feature>
<feature type="region of interest" description="Disordered" evidence="6">
    <location>
        <begin position="119"/>
        <end position="140"/>
    </location>
</feature>
<dbReference type="InterPro" id="IPR005349">
    <property type="entry name" value="TMEM14"/>
</dbReference>
<accession>A0A061R3U8</accession>
<dbReference type="Pfam" id="PF03647">
    <property type="entry name" value="Tmemb_14"/>
    <property type="match status" value="1"/>
</dbReference>
<comment type="subcellular location">
    <subcellularLocation>
        <location evidence="1">Membrane</location>
    </subcellularLocation>
</comment>
<evidence type="ECO:0000256" key="6">
    <source>
        <dbReference type="SAM" id="MobiDB-lite"/>
    </source>
</evidence>
<feature type="transmembrane region" description="Helical" evidence="7">
    <location>
        <begin position="224"/>
        <end position="241"/>
    </location>
</feature>
<evidence type="ECO:0000256" key="7">
    <source>
        <dbReference type="SAM" id="Phobius"/>
    </source>
</evidence>
<name>A0A061R3U8_9CHLO</name>
<gene>
    <name evidence="8" type="ORF">TSPGSL018_16167</name>
</gene>
<organism evidence="8">
    <name type="scientific">Tetraselmis sp. GSL018</name>
    <dbReference type="NCBI Taxonomy" id="582737"/>
    <lineage>
        <taxon>Eukaryota</taxon>
        <taxon>Viridiplantae</taxon>
        <taxon>Chlorophyta</taxon>
        <taxon>core chlorophytes</taxon>
        <taxon>Chlorodendrophyceae</taxon>
        <taxon>Chlorodendrales</taxon>
        <taxon>Chlorodendraceae</taxon>
        <taxon>Tetraselmis</taxon>
    </lineage>
</organism>
<evidence type="ECO:0000256" key="2">
    <source>
        <dbReference type="ARBA" id="ARBA00007590"/>
    </source>
</evidence>
<dbReference type="InterPro" id="IPR044890">
    <property type="entry name" value="TMEM14_sf"/>
</dbReference>
<feature type="compositionally biased region" description="Gly residues" evidence="6">
    <location>
        <begin position="119"/>
        <end position="132"/>
    </location>
</feature>
<protein>
    <submittedName>
        <fullName evidence="8">Uncharacterized protein</fullName>
    </submittedName>
</protein>
<evidence type="ECO:0000256" key="5">
    <source>
        <dbReference type="ARBA" id="ARBA00023136"/>
    </source>
</evidence>
<keyword evidence="5 7" id="KW-0472">Membrane</keyword>
<keyword evidence="4 7" id="KW-1133">Transmembrane helix</keyword>
<evidence type="ECO:0000256" key="1">
    <source>
        <dbReference type="ARBA" id="ARBA00004370"/>
    </source>
</evidence>
<sequence length="243" mass="24869">MLNCGLASQRRTYSSSNSAVKQLRSPRSAAPTCLVVSKLSSIMASVNFVPGVPDYSIRTPSVPPKQPVDLYRKSTRDVRKQFWDYGIPNYDAKTARIGAPKYGLFQYYPPGGIGFGGAGNGGSRGGGGGGSGDNSHGDEGKGNPMTAWTVAFALLIGAGGLSAFLRKKSSQSLMASSAVAAALLLSASLMASAGGVLGVRLALGVVVALGVYMGLNYTRSGKPHALGISAACAAMGLGYIVNL</sequence>
<evidence type="ECO:0000256" key="3">
    <source>
        <dbReference type="ARBA" id="ARBA00022692"/>
    </source>
</evidence>
<dbReference type="AlphaFoldDB" id="A0A061R3U8"/>
<dbReference type="EMBL" id="GBEZ01021364">
    <property type="protein sequence ID" value="JAC65380.1"/>
    <property type="molecule type" value="Transcribed_RNA"/>
</dbReference>
<comment type="similarity">
    <text evidence="2">Belongs to the TMEM14 family.</text>
</comment>
<dbReference type="GO" id="GO:0016020">
    <property type="term" value="C:membrane"/>
    <property type="evidence" value="ECO:0007669"/>
    <property type="project" value="UniProtKB-SubCell"/>
</dbReference>
<feature type="transmembrane region" description="Helical" evidence="7">
    <location>
        <begin position="197"/>
        <end position="217"/>
    </location>
</feature>
<keyword evidence="3 7" id="KW-0812">Transmembrane</keyword>